<sequence>MPLQLLLDGTIIVLLLVFIGYAVLLSRQLKDLRRNRDEMARIITTFNEATARAEAGIPRLRKTAEEAGRALDDSVSKARTLRDDLAYMVERADGMATRLETAVRSARGGEGKPAARDPVRPDPRAVDARAVEAHVDLRTTDRLDGAASDYDDRLAQARPRPRPARADGRGSALPAPLPVRGYEDDEEPLDLDLEVEDERSEAERELLRALQSVR</sequence>
<proteinExistence type="predicted"/>
<keyword evidence="5" id="KW-1185">Reference proteome</keyword>
<feature type="compositionally biased region" description="Acidic residues" evidence="1">
    <location>
        <begin position="183"/>
        <end position="200"/>
    </location>
</feature>
<evidence type="ECO:0000259" key="3">
    <source>
        <dbReference type="Pfam" id="PF20072"/>
    </source>
</evidence>
<feature type="region of interest" description="Disordered" evidence="1">
    <location>
        <begin position="103"/>
        <end position="126"/>
    </location>
</feature>
<feature type="region of interest" description="Disordered" evidence="1">
    <location>
        <begin position="139"/>
        <end position="201"/>
    </location>
</feature>
<name>A0A512H8Q0_9PROT</name>
<feature type="transmembrane region" description="Helical" evidence="2">
    <location>
        <begin position="6"/>
        <end position="26"/>
    </location>
</feature>
<evidence type="ECO:0000256" key="2">
    <source>
        <dbReference type="SAM" id="Phobius"/>
    </source>
</evidence>
<dbReference type="RefSeq" id="WP_147163821.1">
    <property type="nucleotide sequence ID" value="NZ_BJZO01000048.1"/>
</dbReference>
<dbReference type="AlphaFoldDB" id="A0A512H8Q0"/>
<dbReference type="Proteomes" id="UP000321567">
    <property type="component" value="Unassembled WGS sequence"/>
</dbReference>
<dbReference type="InterPro" id="IPR045531">
    <property type="entry name" value="DUF6468"/>
</dbReference>
<reference evidence="4 5" key="1">
    <citation type="submission" date="2019-07" db="EMBL/GenBank/DDBJ databases">
        <title>Whole genome shotgun sequence of Rhodospirillum oryzae NBRC 107573.</title>
        <authorList>
            <person name="Hosoyama A."/>
            <person name="Uohara A."/>
            <person name="Ohji S."/>
            <person name="Ichikawa N."/>
        </authorList>
    </citation>
    <scope>NUCLEOTIDE SEQUENCE [LARGE SCALE GENOMIC DNA]</scope>
    <source>
        <strain evidence="4 5">NBRC 107573</strain>
    </source>
</reference>
<feature type="compositionally biased region" description="Basic and acidic residues" evidence="1">
    <location>
        <begin position="139"/>
        <end position="155"/>
    </location>
</feature>
<keyword evidence="2" id="KW-0812">Transmembrane</keyword>
<accession>A0A512H8Q0</accession>
<dbReference type="OrthoDB" id="7285081at2"/>
<protein>
    <recommendedName>
        <fullName evidence="3">DUF6468 domain-containing protein</fullName>
    </recommendedName>
</protein>
<gene>
    <name evidence="4" type="ORF">ROR02_19290</name>
</gene>
<feature type="compositionally biased region" description="Basic and acidic residues" evidence="1">
    <location>
        <begin position="107"/>
        <end position="126"/>
    </location>
</feature>
<evidence type="ECO:0000313" key="4">
    <source>
        <dbReference type="EMBL" id="GEO81798.1"/>
    </source>
</evidence>
<comment type="caution">
    <text evidence="4">The sequence shown here is derived from an EMBL/GenBank/DDBJ whole genome shotgun (WGS) entry which is preliminary data.</text>
</comment>
<dbReference type="Pfam" id="PF20072">
    <property type="entry name" value="DUF6468"/>
    <property type="match status" value="1"/>
</dbReference>
<organism evidence="4 5">
    <name type="scientific">Pararhodospirillum oryzae</name>
    <dbReference type="NCBI Taxonomy" id="478448"/>
    <lineage>
        <taxon>Bacteria</taxon>
        <taxon>Pseudomonadati</taxon>
        <taxon>Pseudomonadota</taxon>
        <taxon>Alphaproteobacteria</taxon>
        <taxon>Rhodospirillales</taxon>
        <taxon>Rhodospirillaceae</taxon>
        <taxon>Pararhodospirillum</taxon>
    </lineage>
</organism>
<keyword evidence="2" id="KW-1133">Transmembrane helix</keyword>
<evidence type="ECO:0000313" key="5">
    <source>
        <dbReference type="Proteomes" id="UP000321567"/>
    </source>
</evidence>
<dbReference type="EMBL" id="BJZO01000048">
    <property type="protein sequence ID" value="GEO81798.1"/>
    <property type="molecule type" value="Genomic_DNA"/>
</dbReference>
<feature type="domain" description="DUF6468" evidence="3">
    <location>
        <begin position="32"/>
        <end position="107"/>
    </location>
</feature>
<evidence type="ECO:0000256" key="1">
    <source>
        <dbReference type="SAM" id="MobiDB-lite"/>
    </source>
</evidence>
<keyword evidence="2" id="KW-0472">Membrane</keyword>